<dbReference type="Gene3D" id="3.40.50.720">
    <property type="entry name" value="NAD(P)-binding Rossmann-like Domain"/>
    <property type="match status" value="1"/>
</dbReference>
<protein>
    <submittedName>
        <fullName evidence="5">Uncharacterized protein</fullName>
    </submittedName>
</protein>
<dbReference type="STRING" id="1196081.A0A364L7U1"/>
<keyword evidence="6" id="KW-1185">Reference proteome</keyword>
<keyword evidence="2" id="KW-0521">NADP</keyword>
<dbReference type="InterPro" id="IPR020904">
    <property type="entry name" value="Sc_DH/Rdtase_CS"/>
</dbReference>
<proteinExistence type="inferred from homology"/>
<evidence type="ECO:0000256" key="3">
    <source>
        <dbReference type="ARBA" id="ARBA00023002"/>
    </source>
</evidence>
<dbReference type="PRINTS" id="PR00080">
    <property type="entry name" value="SDRFAMILY"/>
</dbReference>
<evidence type="ECO:0000313" key="5">
    <source>
        <dbReference type="EMBL" id="RAO71761.1"/>
    </source>
</evidence>
<reference evidence="5 6" key="1">
    <citation type="journal article" date="2017" name="Biotechnol. Biofuels">
        <title>Differential beta-glucosidase expression as a function of carbon source availability in Talaromyces amestolkiae: a genomic and proteomic approach.</title>
        <authorList>
            <person name="de Eugenio L.I."/>
            <person name="Mendez-Liter J.A."/>
            <person name="Nieto-Dominguez M."/>
            <person name="Alonso L."/>
            <person name="Gil-Munoz J."/>
            <person name="Barriuso J."/>
            <person name="Prieto A."/>
            <person name="Martinez M.J."/>
        </authorList>
    </citation>
    <scope>NUCLEOTIDE SEQUENCE [LARGE SCALE GENOMIC DNA]</scope>
    <source>
        <strain evidence="5 6">CIB</strain>
    </source>
</reference>
<evidence type="ECO:0000313" key="6">
    <source>
        <dbReference type="Proteomes" id="UP000249363"/>
    </source>
</evidence>
<name>A0A364L7U1_TALAM</name>
<evidence type="ECO:0000256" key="1">
    <source>
        <dbReference type="ARBA" id="ARBA00006484"/>
    </source>
</evidence>
<dbReference type="PROSITE" id="PS00061">
    <property type="entry name" value="ADH_SHORT"/>
    <property type="match status" value="1"/>
</dbReference>
<organism evidence="5 6">
    <name type="scientific">Talaromyces amestolkiae</name>
    <dbReference type="NCBI Taxonomy" id="1196081"/>
    <lineage>
        <taxon>Eukaryota</taxon>
        <taxon>Fungi</taxon>
        <taxon>Dikarya</taxon>
        <taxon>Ascomycota</taxon>
        <taxon>Pezizomycotina</taxon>
        <taxon>Eurotiomycetes</taxon>
        <taxon>Eurotiomycetidae</taxon>
        <taxon>Eurotiales</taxon>
        <taxon>Trichocomaceae</taxon>
        <taxon>Talaromyces</taxon>
        <taxon>Talaromyces sect. Talaromyces</taxon>
    </lineage>
</organism>
<keyword evidence="3" id="KW-0560">Oxidoreductase</keyword>
<gene>
    <name evidence="5" type="ORF">BHQ10_007773</name>
</gene>
<comment type="similarity">
    <text evidence="1 4">Belongs to the short-chain dehydrogenases/reductases (SDR) family.</text>
</comment>
<dbReference type="EMBL" id="MIKG01000016">
    <property type="protein sequence ID" value="RAO71761.1"/>
    <property type="molecule type" value="Genomic_DNA"/>
</dbReference>
<dbReference type="PANTHER" id="PTHR24322:SF736">
    <property type="entry name" value="RETINOL DEHYDROGENASE 10"/>
    <property type="match status" value="1"/>
</dbReference>
<dbReference type="AlphaFoldDB" id="A0A364L7U1"/>
<evidence type="ECO:0000256" key="2">
    <source>
        <dbReference type="ARBA" id="ARBA00022857"/>
    </source>
</evidence>
<accession>A0A364L7U1</accession>
<dbReference type="Pfam" id="PF00106">
    <property type="entry name" value="adh_short"/>
    <property type="match status" value="1"/>
</dbReference>
<dbReference type="PRINTS" id="PR00081">
    <property type="entry name" value="GDHRDH"/>
</dbReference>
<dbReference type="InterPro" id="IPR002347">
    <property type="entry name" value="SDR_fam"/>
</dbReference>
<evidence type="ECO:0000256" key="4">
    <source>
        <dbReference type="RuleBase" id="RU000363"/>
    </source>
</evidence>
<dbReference type="RefSeq" id="XP_040736276.1">
    <property type="nucleotide sequence ID" value="XM_040880505.1"/>
</dbReference>
<dbReference type="GO" id="GO:0016616">
    <property type="term" value="F:oxidoreductase activity, acting on the CH-OH group of donors, NAD or NADP as acceptor"/>
    <property type="evidence" value="ECO:0007669"/>
    <property type="project" value="TreeGrafter"/>
</dbReference>
<dbReference type="OrthoDB" id="10253736at2759"/>
<sequence>MPRRSRHLLPREGLYIDPIVALARKTIFHPALNILILVLTKLCPEVRHTLWGRAATYGSILGLVLWFNDFLSDGSHNNWATDSDWDWKKELVVVTGGSGGIGGSVVQQLAADGVRVAVIDVISPTYSIDNFPVTYYRCDLSDPSEIEKVCNRIRKEVGHPTVLVNNAGLSRGQSVAEGSYHDNEVTFKTNLIAPFLLTKEFLPHMIKRNHGHIVNIASMSAYMVPANLADYGASKAGLVVLHEALGLELKYHHKAPSVRTSLAVLSFTKTPLFRGETNQSHFFFPLLHVETVADEIVDTLYSGYGRTIFLPRIFRYIAGLRGTPEWLQILLRSQSQSLTVDFKGRQKIDSVTGKLLTSDD</sequence>
<comment type="caution">
    <text evidence="5">The sequence shown here is derived from an EMBL/GenBank/DDBJ whole genome shotgun (WGS) entry which is preliminary data.</text>
</comment>
<dbReference type="GeneID" id="63796988"/>
<dbReference type="SUPFAM" id="SSF51735">
    <property type="entry name" value="NAD(P)-binding Rossmann-fold domains"/>
    <property type="match status" value="1"/>
</dbReference>
<dbReference type="PANTHER" id="PTHR24322">
    <property type="entry name" value="PKSB"/>
    <property type="match status" value="1"/>
</dbReference>
<dbReference type="Proteomes" id="UP000249363">
    <property type="component" value="Unassembled WGS sequence"/>
</dbReference>
<dbReference type="InterPro" id="IPR036291">
    <property type="entry name" value="NAD(P)-bd_dom_sf"/>
</dbReference>